<organism evidence="2">
    <name type="scientific">Arundo donax</name>
    <name type="common">Giant reed</name>
    <name type="synonym">Donax arundinaceus</name>
    <dbReference type="NCBI Taxonomy" id="35708"/>
    <lineage>
        <taxon>Eukaryota</taxon>
        <taxon>Viridiplantae</taxon>
        <taxon>Streptophyta</taxon>
        <taxon>Embryophyta</taxon>
        <taxon>Tracheophyta</taxon>
        <taxon>Spermatophyta</taxon>
        <taxon>Magnoliopsida</taxon>
        <taxon>Liliopsida</taxon>
        <taxon>Poales</taxon>
        <taxon>Poaceae</taxon>
        <taxon>PACMAD clade</taxon>
        <taxon>Arundinoideae</taxon>
        <taxon>Arundineae</taxon>
        <taxon>Arundo</taxon>
    </lineage>
</organism>
<dbReference type="EMBL" id="GBRH01218614">
    <property type="protein sequence ID" value="JAD79281.1"/>
    <property type="molecule type" value="Transcribed_RNA"/>
</dbReference>
<accession>A0A0A9CUJ8</accession>
<sequence length="129" mass="14464">MALPPSTVNNEPMACDNCAVRVPVAHDIPNTDWQHRRTKPSEIQPQMDWTASKIAPSGFRRTSRRTDPQGSHLDSQTGMDFAPNNLTDRRRNRQILISAPRQSRSSRGRGRGGRRHLLARLAFGGRRAG</sequence>
<evidence type="ECO:0000256" key="1">
    <source>
        <dbReference type="SAM" id="MobiDB-lite"/>
    </source>
</evidence>
<reference evidence="2" key="1">
    <citation type="submission" date="2014-09" db="EMBL/GenBank/DDBJ databases">
        <authorList>
            <person name="Magalhaes I.L.F."/>
            <person name="Oliveira U."/>
            <person name="Santos F.R."/>
            <person name="Vidigal T.H.D.A."/>
            <person name="Brescovit A.D."/>
            <person name="Santos A.J."/>
        </authorList>
    </citation>
    <scope>NUCLEOTIDE SEQUENCE</scope>
    <source>
        <tissue evidence="2">Shoot tissue taken approximately 20 cm above the soil surface</tissue>
    </source>
</reference>
<evidence type="ECO:0000313" key="2">
    <source>
        <dbReference type="EMBL" id="JAD79281.1"/>
    </source>
</evidence>
<proteinExistence type="predicted"/>
<dbReference type="AlphaFoldDB" id="A0A0A9CUJ8"/>
<feature type="compositionally biased region" description="Polar residues" evidence="1">
    <location>
        <begin position="68"/>
        <end position="78"/>
    </location>
</feature>
<feature type="compositionally biased region" description="Basic residues" evidence="1">
    <location>
        <begin position="104"/>
        <end position="118"/>
    </location>
</feature>
<feature type="compositionally biased region" description="Low complexity" evidence="1">
    <location>
        <begin position="119"/>
        <end position="129"/>
    </location>
</feature>
<name>A0A0A9CUJ8_ARUDO</name>
<protein>
    <submittedName>
        <fullName evidence="2">Uncharacterized protein</fullName>
    </submittedName>
</protein>
<reference evidence="2" key="2">
    <citation type="journal article" date="2015" name="Data Brief">
        <title>Shoot transcriptome of the giant reed, Arundo donax.</title>
        <authorList>
            <person name="Barrero R.A."/>
            <person name="Guerrero F.D."/>
            <person name="Moolhuijzen P."/>
            <person name="Goolsby J.A."/>
            <person name="Tidwell J."/>
            <person name="Bellgard S.E."/>
            <person name="Bellgard M.I."/>
        </authorList>
    </citation>
    <scope>NUCLEOTIDE SEQUENCE</scope>
    <source>
        <tissue evidence="2">Shoot tissue taken approximately 20 cm above the soil surface</tissue>
    </source>
</reference>
<feature type="region of interest" description="Disordered" evidence="1">
    <location>
        <begin position="30"/>
        <end position="129"/>
    </location>
</feature>